<evidence type="ECO:0000256" key="2">
    <source>
        <dbReference type="ARBA" id="ARBA00022640"/>
    </source>
</evidence>
<protein>
    <recommendedName>
        <fullName evidence="3">Plastid lipid-associated protein/fibrillin conserved domain-containing protein</fullName>
    </recommendedName>
</protein>
<evidence type="ECO:0000259" key="3">
    <source>
        <dbReference type="Pfam" id="PF04755"/>
    </source>
</evidence>
<dbReference type="PANTHER" id="PTHR31906">
    <property type="entry name" value="PLASTID-LIPID-ASSOCIATED PROTEIN 4, CHLOROPLASTIC-RELATED"/>
    <property type="match status" value="1"/>
</dbReference>
<evidence type="ECO:0000313" key="4">
    <source>
        <dbReference type="EMBL" id="CAE0486896.1"/>
    </source>
</evidence>
<comment type="subcellular location">
    <subcellularLocation>
        <location evidence="1">Plastid</location>
    </subcellularLocation>
</comment>
<feature type="domain" description="Plastid lipid-associated protein/fibrillin conserved" evidence="3">
    <location>
        <begin position="51"/>
        <end position="209"/>
    </location>
</feature>
<evidence type="ECO:0000256" key="1">
    <source>
        <dbReference type="ARBA" id="ARBA00004474"/>
    </source>
</evidence>
<accession>A0A7S3QMJ7</accession>
<dbReference type="AlphaFoldDB" id="A0A7S3QMJ7"/>
<dbReference type="Pfam" id="PF04755">
    <property type="entry name" value="PAP_fibrillin"/>
    <property type="match status" value="1"/>
</dbReference>
<keyword evidence="2" id="KW-0934">Plastid</keyword>
<reference evidence="4" key="1">
    <citation type="submission" date="2021-01" db="EMBL/GenBank/DDBJ databases">
        <authorList>
            <person name="Corre E."/>
            <person name="Pelletier E."/>
            <person name="Niang G."/>
            <person name="Scheremetjew M."/>
            <person name="Finn R."/>
            <person name="Kale V."/>
            <person name="Holt S."/>
            <person name="Cochrane G."/>
            <person name="Meng A."/>
            <person name="Brown T."/>
            <person name="Cohen L."/>
        </authorList>
    </citation>
    <scope>NUCLEOTIDE SEQUENCE</scope>
    <source>
        <strain evidence="4">CCMP1320</strain>
    </source>
</reference>
<gene>
    <name evidence="4" type="ORF">DTER00134_LOCUS1935</name>
</gene>
<dbReference type="GO" id="GO:0009536">
    <property type="term" value="C:plastid"/>
    <property type="evidence" value="ECO:0007669"/>
    <property type="project" value="UniProtKB-SubCell"/>
</dbReference>
<name>A0A7S3QMJ7_DUNTE</name>
<sequence>MQIMKTSHGLLPRARCSSKKRAQVHTHSFLTDALRLFPSPKPKQPAEVKLILDKIEGSRGGILTTPAEKAEITSLIESVAEANRDVITTTKKLSATWRLLWGTEKETQFICKNAGIFGTQAGEIYQVIDLDEELLQNVITFPPTGSFVVNSSISVESGQRTSFKFTGATLNQDGRKTKIPPFGKGWFETVYVDDSIRMARDIRGDYLVVARDGPPIMF</sequence>
<proteinExistence type="predicted"/>
<dbReference type="InterPro" id="IPR039633">
    <property type="entry name" value="PAP"/>
</dbReference>
<organism evidence="4">
    <name type="scientific">Dunaliella tertiolecta</name>
    <name type="common">Green alga</name>
    <dbReference type="NCBI Taxonomy" id="3047"/>
    <lineage>
        <taxon>Eukaryota</taxon>
        <taxon>Viridiplantae</taxon>
        <taxon>Chlorophyta</taxon>
        <taxon>core chlorophytes</taxon>
        <taxon>Chlorophyceae</taxon>
        <taxon>CS clade</taxon>
        <taxon>Chlamydomonadales</taxon>
        <taxon>Dunaliellaceae</taxon>
        <taxon>Dunaliella</taxon>
    </lineage>
</organism>
<dbReference type="InterPro" id="IPR006843">
    <property type="entry name" value="PAP/fibrillin_dom"/>
</dbReference>
<dbReference type="EMBL" id="HBIP01004113">
    <property type="protein sequence ID" value="CAE0486896.1"/>
    <property type="molecule type" value="Transcribed_RNA"/>
</dbReference>